<reference evidence="2" key="1">
    <citation type="journal article" date="2020" name="Stud. Mycol.">
        <title>101 Dothideomycetes genomes: a test case for predicting lifestyles and emergence of pathogens.</title>
        <authorList>
            <person name="Haridas S."/>
            <person name="Albert R."/>
            <person name="Binder M."/>
            <person name="Bloem J."/>
            <person name="Labutti K."/>
            <person name="Salamov A."/>
            <person name="Andreopoulos B."/>
            <person name="Baker S."/>
            <person name="Barry K."/>
            <person name="Bills G."/>
            <person name="Bluhm B."/>
            <person name="Cannon C."/>
            <person name="Castanera R."/>
            <person name="Culley D."/>
            <person name="Daum C."/>
            <person name="Ezra D."/>
            <person name="Gonzalez J."/>
            <person name="Henrissat B."/>
            <person name="Kuo A."/>
            <person name="Liang C."/>
            <person name="Lipzen A."/>
            <person name="Lutzoni F."/>
            <person name="Magnuson J."/>
            <person name="Mondo S."/>
            <person name="Nolan M."/>
            <person name="Ohm R."/>
            <person name="Pangilinan J."/>
            <person name="Park H.-J."/>
            <person name="Ramirez L."/>
            <person name="Alfaro M."/>
            <person name="Sun H."/>
            <person name="Tritt A."/>
            <person name="Yoshinaga Y."/>
            <person name="Zwiers L.-H."/>
            <person name="Turgeon B."/>
            <person name="Goodwin S."/>
            <person name="Spatafora J."/>
            <person name="Crous P."/>
            <person name="Grigoriev I."/>
        </authorList>
    </citation>
    <scope>NUCLEOTIDE SEQUENCE</scope>
    <source>
        <strain evidence="2">CBS 121739</strain>
    </source>
</reference>
<dbReference type="EMBL" id="ML996584">
    <property type="protein sequence ID" value="KAF2753523.1"/>
    <property type="molecule type" value="Genomic_DNA"/>
</dbReference>
<dbReference type="Proteomes" id="UP000799437">
    <property type="component" value="Unassembled WGS sequence"/>
</dbReference>
<feature type="compositionally biased region" description="Basic and acidic residues" evidence="1">
    <location>
        <begin position="67"/>
        <end position="77"/>
    </location>
</feature>
<evidence type="ECO:0000256" key="1">
    <source>
        <dbReference type="SAM" id="MobiDB-lite"/>
    </source>
</evidence>
<dbReference type="RefSeq" id="XP_033595974.1">
    <property type="nucleotide sequence ID" value="XM_033739899.1"/>
</dbReference>
<evidence type="ECO:0000313" key="2">
    <source>
        <dbReference type="EMBL" id="KAF2753523.1"/>
    </source>
</evidence>
<protein>
    <submittedName>
        <fullName evidence="2">Uncharacterized protein</fullName>
    </submittedName>
</protein>
<feature type="compositionally biased region" description="Basic and acidic residues" evidence="1">
    <location>
        <begin position="39"/>
        <end position="59"/>
    </location>
</feature>
<gene>
    <name evidence="2" type="ORF">EJ05DRAFT_220857</name>
</gene>
<feature type="compositionally biased region" description="Low complexity" evidence="1">
    <location>
        <begin position="157"/>
        <end position="176"/>
    </location>
</feature>
<keyword evidence="3" id="KW-1185">Reference proteome</keyword>
<feature type="region of interest" description="Disordered" evidence="1">
    <location>
        <begin position="1"/>
        <end position="176"/>
    </location>
</feature>
<sequence>MATWVRPARHERHDYARHNRRSPPRRWVPLRPRAFQRGRRPEMSRRHESPNRSSREHMPHRGKKQRNYRDPDRERGRAKSMSHDSILSYDDEGCLKKKGDAGQKANGKGARAKYPTNQDMSLDERGTGGYGSFKRPVVDPKSSDNRKDLFEEKMLARSSSISRSSTVTSSKSGPYP</sequence>
<feature type="compositionally biased region" description="Basic and acidic residues" evidence="1">
    <location>
        <begin position="136"/>
        <end position="155"/>
    </location>
</feature>
<accession>A0A6A6VTI3</accession>
<dbReference type="GeneID" id="54480953"/>
<name>A0A6A6VTI3_9PEZI</name>
<proteinExistence type="predicted"/>
<organism evidence="2 3">
    <name type="scientific">Pseudovirgaria hyperparasitica</name>
    <dbReference type="NCBI Taxonomy" id="470096"/>
    <lineage>
        <taxon>Eukaryota</taxon>
        <taxon>Fungi</taxon>
        <taxon>Dikarya</taxon>
        <taxon>Ascomycota</taxon>
        <taxon>Pezizomycotina</taxon>
        <taxon>Dothideomycetes</taxon>
        <taxon>Dothideomycetes incertae sedis</taxon>
        <taxon>Acrospermales</taxon>
        <taxon>Acrospermaceae</taxon>
        <taxon>Pseudovirgaria</taxon>
    </lineage>
</organism>
<dbReference type="AlphaFoldDB" id="A0A6A6VTI3"/>
<evidence type="ECO:0000313" key="3">
    <source>
        <dbReference type="Proteomes" id="UP000799437"/>
    </source>
</evidence>